<evidence type="ECO:0000256" key="2">
    <source>
        <dbReference type="ARBA" id="ARBA00022692"/>
    </source>
</evidence>
<reference evidence="7 8" key="1">
    <citation type="submission" date="2017-06" db="EMBL/GenBank/DDBJ databases">
        <title>Neisseria chenwenguii sp. nov., isolated from the intestinal contents of Tibetan Plateau Pika in Yushu, Qinghai Province, China.</title>
        <authorList>
            <person name="Zhang G."/>
        </authorList>
    </citation>
    <scope>NUCLEOTIDE SEQUENCE [LARGE SCALE GENOMIC DNA]</scope>
    <source>
        <strain evidence="7 8">10023</strain>
    </source>
</reference>
<feature type="transmembrane region" description="Helical" evidence="5">
    <location>
        <begin position="46"/>
        <end position="64"/>
    </location>
</feature>
<evidence type="ECO:0000256" key="1">
    <source>
        <dbReference type="ARBA" id="ARBA00004141"/>
    </source>
</evidence>
<feature type="domain" description="RDD" evidence="6">
    <location>
        <begin position="7"/>
        <end position="160"/>
    </location>
</feature>
<keyword evidence="2 5" id="KW-0812">Transmembrane</keyword>
<dbReference type="RefSeq" id="WP_089037083.1">
    <property type="nucleotide sequence ID" value="NZ_CP022278.1"/>
</dbReference>
<feature type="transmembrane region" description="Helical" evidence="5">
    <location>
        <begin position="12"/>
        <end position="40"/>
    </location>
</feature>
<sequence>MTFPTVSLKRRLAAMLYELLLVGAVSAIAAILSGIAAIFLNPVSPRLSAFVTCLLMFGFWWYYFRTNWLLKGQTLPMQTWKIGLTDQRGVRPPLHILRLRFIWACVFIVFIPMLAYAGLRHLLNIPPMGAFGAALIWLILPWGFALFNPDRQFLYDFLAGTRLVDLKAGQGEDGEKAV</sequence>
<keyword evidence="4 5" id="KW-0472">Membrane</keyword>
<name>A0A220S4P5_9NEIS</name>
<evidence type="ECO:0000256" key="3">
    <source>
        <dbReference type="ARBA" id="ARBA00022989"/>
    </source>
</evidence>
<evidence type="ECO:0000313" key="7">
    <source>
        <dbReference type="EMBL" id="ASK28396.1"/>
    </source>
</evidence>
<feature type="transmembrane region" description="Helical" evidence="5">
    <location>
        <begin position="125"/>
        <end position="147"/>
    </location>
</feature>
<keyword evidence="8" id="KW-1185">Reference proteome</keyword>
<keyword evidence="3 5" id="KW-1133">Transmembrane helix</keyword>
<evidence type="ECO:0000313" key="8">
    <source>
        <dbReference type="Proteomes" id="UP000198238"/>
    </source>
</evidence>
<dbReference type="InterPro" id="IPR010432">
    <property type="entry name" value="RDD"/>
</dbReference>
<feature type="transmembrane region" description="Helical" evidence="5">
    <location>
        <begin position="101"/>
        <end position="119"/>
    </location>
</feature>
<proteinExistence type="predicted"/>
<comment type="subcellular location">
    <subcellularLocation>
        <location evidence="1">Membrane</location>
        <topology evidence="1">Multi-pass membrane protein</topology>
    </subcellularLocation>
</comment>
<dbReference type="EMBL" id="CP022278">
    <property type="protein sequence ID" value="ASK28396.1"/>
    <property type="molecule type" value="Genomic_DNA"/>
</dbReference>
<dbReference type="Proteomes" id="UP000198238">
    <property type="component" value="Chromosome"/>
</dbReference>
<evidence type="ECO:0000256" key="5">
    <source>
        <dbReference type="SAM" id="Phobius"/>
    </source>
</evidence>
<dbReference type="AlphaFoldDB" id="A0A220S4P5"/>
<evidence type="ECO:0000256" key="4">
    <source>
        <dbReference type="ARBA" id="ARBA00023136"/>
    </source>
</evidence>
<dbReference type="KEGG" id="nei:BG910_01650"/>
<dbReference type="Pfam" id="PF06271">
    <property type="entry name" value="RDD"/>
    <property type="match status" value="1"/>
</dbReference>
<protein>
    <submittedName>
        <fullName evidence="7">RDD family protein</fullName>
    </submittedName>
</protein>
<accession>A0A220S4P5</accession>
<gene>
    <name evidence="7" type="ORF">BG910_01650</name>
</gene>
<dbReference type="GO" id="GO:0016020">
    <property type="term" value="C:membrane"/>
    <property type="evidence" value="ECO:0007669"/>
    <property type="project" value="UniProtKB-SubCell"/>
</dbReference>
<evidence type="ECO:0000259" key="6">
    <source>
        <dbReference type="Pfam" id="PF06271"/>
    </source>
</evidence>
<organism evidence="7 8">
    <name type="scientific">Neisseria chenwenguii</name>
    <dbReference type="NCBI Taxonomy" id="1853278"/>
    <lineage>
        <taxon>Bacteria</taxon>
        <taxon>Pseudomonadati</taxon>
        <taxon>Pseudomonadota</taxon>
        <taxon>Betaproteobacteria</taxon>
        <taxon>Neisseriales</taxon>
        <taxon>Neisseriaceae</taxon>
        <taxon>Neisseria</taxon>
    </lineage>
</organism>